<dbReference type="EMBL" id="JAWZYT010003022">
    <property type="protein sequence ID" value="KAK4300612.1"/>
    <property type="molecule type" value="Genomic_DNA"/>
</dbReference>
<gene>
    <name evidence="3" type="ORF">Pmani_027195</name>
</gene>
<organism evidence="3 4">
    <name type="scientific">Petrolisthes manimaculis</name>
    <dbReference type="NCBI Taxonomy" id="1843537"/>
    <lineage>
        <taxon>Eukaryota</taxon>
        <taxon>Metazoa</taxon>
        <taxon>Ecdysozoa</taxon>
        <taxon>Arthropoda</taxon>
        <taxon>Crustacea</taxon>
        <taxon>Multicrustacea</taxon>
        <taxon>Malacostraca</taxon>
        <taxon>Eumalacostraca</taxon>
        <taxon>Eucarida</taxon>
        <taxon>Decapoda</taxon>
        <taxon>Pleocyemata</taxon>
        <taxon>Anomura</taxon>
        <taxon>Galatheoidea</taxon>
        <taxon>Porcellanidae</taxon>
        <taxon>Petrolisthes</taxon>
    </lineage>
</organism>
<keyword evidence="2" id="KW-1133">Transmembrane helix</keyword>
<keyword evidence="4" id="KW-1185">Reference proteome</keyword>
<dbReference type="GO" id="GO:0005262">
    <property type="term" value="F:calcium channel activity"/>
    <property type="evidence" value="ECO:0007669"/>
    <property type="project" value="TreeGrafter"/>
</dbReference>
<feature type="region of interest" description="Disordered" evidence="1">
    <location>
        <begin position="1"/>
        <end position="35"/>
    </location>
</feature>
<dbReference type="GO" id="GO:0016020">
    <property type="term" value="C:membrane"/>
    <property type="evidence" value="ECO:0007669"/>
    <property type="project" value="TreeGrafter"/>
</dbReference>
<feature type="compositionally biased region" description="Gly residues" evidence="1">
    <location>
        <begin position="21"/>
        <end position="35"/>
    </location>
</feature>
<protein>
    <submittedName>
        <fullName evidence="3">Uncharacterized protein</fullName>
    </submittedName>
</protein>
<dbReference type="GO" id="GO:0050982">
    <property type="term" value="P:detection of mechanical stimulus"/>
    <property type="evidence" value="ECO:0007669"/>
    <property type="project" value="TreeGrafter"/>
</dbReference>
<comment type="caution">
    <text evidence="3">The sequence shown here is derived from an EMBL/GenBank/DDBJ whole genome shotgun (WGS) entry which is preliminary data.</text>
</comment>
<dbReference type="AlphaFoldDB" id="A0AAE1P4A6"/>
<feature type="compositionally biased region" description="Basic and acidic residues" evidence="1">
    <location>
        <begin position="1"/>
        <end position="19"/>
    </location>
</feature>
<proteinExistence type="predicted"/>
<dbReference type="InterPro" id="IPR051223">
    <property type="entry name" value="Polycystin"/>
</dbReference>
<accession>A0AAE1P4A6</accession>
<dbReference type="Proteomes" id="UP001292094">
    <property type="component" value="Unassembled WGS sequence"/>
</dbReference>
<name>A0AAE1P4A6_9EUCA</name>
<feature type="transmembrane region" description="Helical" evidence="2">
    <location>
        <begin position="196"/>
        <end position="220"/>
    </location>
</feature>
<feature type="transmembrane region" description="Helical" evidence="2">
    <location>
        <begin position="165"/>
        <end position="184"/>
    </location>
</feature>
<evidence type="ECO:0000256" key="1">
    <source>
        <dbReference type="SAM" id="MobiDB-lite"/>
    </source>
</evidence>
<evidence type="ECO:0000313" key="4">
    <source>
        <dbReference type="Proteomes" id="UP001292094"/>
    </source>
</evidence>
<reference evidence="3" key="1">
    <citation type="submission" date="2023-11" db="EMBL/GenBank/DDBJ databases">
        <title>Genome assemblies of two species of porcelain crab, Petrolisthes cinctipes and Petrolisthes manimaculis (Anomura: Porcellanidae).</title>
        <authorList>
            <person name="Angst P."/>
        </authorList>
    </citation>
    <scope>NUCLEOTIDE SEQUENCE</scope>
    <source>
        <strain evidence="3">PB745_02</strain>
        <tissue evidence="3">Gill</tissue>
    </source>
</reference>
<sequence length="226" mass="23833">MPSEGEKVTSDPPTSREEYGTGQGHEGGGCWGQGPGMMSNASPNFSISVNLFRTPYITYKIEVAVNNILGSIADPLPKESQEGAVAALKTLAGAADSTAPLAQQKDFAAGALATTASLLTVVGANTTITTCACNHLTSFGSGFFVALNAIDFSYVFANAGFLDNLTIYLTLIISLALYFIGLVYARIKGRRRKLSLYWWLGSCVLLASVLLSSSSGHMAFSLVMPK</sequence>
<evidence type="ECO:0000256" key="2">
    <source>
        <dbReference type="SAM" id="Phobius"/>
    </source>
</evidence>
<dbReference type="PANTHER" id="PTHR10877:SF150">
    <property type="entry name" value="REJ DOMAIN-CONTAINING PROTEIN"/>
    <property type="match status" value="1"/>
</dbReference>
<keyword evidence="2" id="KW-0472">Membrane</keyword>
<dbReference type="PANTHER" id="PTHR10877">
    <property type="entry name" value="POLYCYSTIN FAMILY MEMBER"/>
    <property type="match status" value="1"/>
</dbReference>
<keyword evidence="2" id="KW-0812">Transmembrane</keyword>
<evidence type="ECO:0000313" key="3">
    <source>
        <dbReference type="EMBL" id="KAK4300612.1"/>
    </source>
</evidence>